<comment type="caution">
    <text evidence="1">The sequence shown here is derived from an EMBL/GenBank/DDBJ whole genome shotgun (WGS) entry which is preliminary data.</text>
</comment>
<keyword evidence="2" id="KW-1185">Reference proteome</keyword>
<gene>
    <name evidence="1" type="ORF">C7384_1211</name>
</gene>
<dbReference type="EMBL" id="QEKT01000021">
    <property type="protein sequence ID" value="PVY81995.1"/>
    <property type="molecule type" value="Genomic_DNA"/>
</dbReference>
<proteinExistence type="predicted"/>
<organism evidence="1 2">
    <name type="scientific">Convivina intestini</name>
    <dbReference type="NCBI Taxonomy" id="1505726"/>
    <lineage>
        <taxon>Bacteria</taxon>
        <taxon>Bacillati</taxon>
        <taxon>Bacillota</taxon>
        <taxon>Bacilli</taxon>
        <taxon>Lactobacillales</taxon>
        <taxon>Lactobacillaceae</taxon>
        <taxon>Convivina</taxon>
    </lineage>
</organism>
<accession>A0A2U1D2U4</accession>
<reference evidence="1 2" key="1">
    <citation type="submission" date="2018-04" db="EMBL/GenBank/DDBJ databases">
        <title>Genomic Encyclopedia of Type Strains, Phase IV (KMG-IV): sequencing the most valuable type-strain genomes for metagenomic binning, comparative biology and taxonomic classification.</title>
        <authorList>
            <person name="Goeker M."/>
        </authorList>
    </citation>
    <scope>NUCLEOTIDE SEQUENCE [LARGE SCALE GENOMIC DNA]</scope>
    <source>
        <strain evidence="1 2">DSM 28795</strain>
    </source>
</reference>
<sequence length="41" mass="4625">MAGSSLGDYIKQVHDGYMNVGIFAHNIDGDDILTELDWEKR</sequence>
<evidence type="ECO:0000313" key="2">
    <source>
        <dbReference type="Proteomes" id="UP000245433"/>
    </source>
</evidence>
<evidence type="ECO:0000313" key="1">
    <source>
        <dbReference type="EMBL" id="PVY81995.1"/>
    </source>
</evidence>
<dbReference type="AlphaFoldDB" id="A0A2U1D2U4"/>
<dbReference type="Proteomes" id="UP000245433">
    <property type="component" value="Unassembled WGS sequence"/>
</dbReference>
<name>A0A2U1D2U4_9LACO</name>
<protein>
    <submittedName>
        <fullName evidence="1">Uncharacterized protein</fullName>
    </submittedName>
</protein>